<dbReference type="GO" id="GO:0007165">
    <property type="term" value="P:signal transduction"/>
    <property type="evidence" value="ECO:0000318"/>
    <property type="project" value="GO_Central"/>
</dbReference>
<gene>
    <name evidence="7" type="primary">20203529</name>
    <name evidence="6" type="ORF">HELRODRAFT_171208</name>
</gene>
<feature type="domain" description="Receptor ligand binding region" evidence="5">
    <location>
        <begin position="54"/>
        <end position="210"/>
    </location>
</feature>
<organism evidence="7 8">
    <name type="scientific">Helobdella robusta</name>
    <name type="common">Californian leech</name>
    <dbReference type="NCBI Taxonomy" id="6412"/>
    <lineage>
        <taxon>Eukaryota</taxon>
        <taxon>Metazoa</taxon>
        <taxon>Spiralia</taxon>
        <taxon>Lophotrochozoa</taxon>
        <taxon>Annelida</taxon>
        <taxon>Clitellata</taxon>
        <taxon>Hirudinea</taxon>
        <taxon>Rhynchobdellida</taxon>
        <taxon>Glossiphoniidae</taxon>
        <taxon>Helobdella</taxon>
    </lineage>
</organism>
<dbReference type="EMBL" id="AMQM01003822">
    <property type="status" value="NOT_ANNOTATED_CDS"/>
    <property type="molecule type" value="Genomic_DNA"/>
</dbReference>
<reference evidence="7" key="3">
    <citation type="submission" date="2015-06" db="UniProtKB">
        <authorList>
            <consortium name="EnsemblMetazoa"/>
        </authorList>
    </citation>
    <scope>IDENTIFICATION</scope>
</reference>
<dbReference type="Proteomes" id="UP000015101">
    <property type="component" value="Unassembled WGS sequence"/>
</dbReference>
<dbReference type="OMA" id="HCTANCI"/>
<evidence type="ECO:0000259" key="5">
    <source>
        <dbReference type="Pfam" id="PF01094"/>
    </source>
</evidence>
<evidence type="ECO:0000256" key="4">
    <source>
        <dbReference type="ARBA" id="ARBA00023136"/>
    </source>
</evidence>
<dbReference type="CTD" id="20203529"/>
<accession>T1F3Y0</accession>
<dbReference type="AlphaFoldDB" id="T1F3Y0"/>
<dbReference type="Gene3D" id="3.40.50.2300">
    <property type="match status" value="2"/>
</dbReference>
<evidence type="ECO:0000256" key="3">
    <source>
        <dbReference type="ARBA" id="ARBA00022989"/>
    </source>
</evidence>
<dbReference type="SUPFAM" id="SSF53822">
    <property type="entry name" value="Periplasmic binding protein-like I"/>
    <property type="match status" value="1"/>
</dbReference>
<dbReference type="InParanoid" id="T1F3Y0"/>
<keyword evidence="4" id="KW-0472">Membrane</keyword>
<dbReference type="GO" id="GO:0017046">
    <property type="term" value="F:peptide hormone binding"/>
    <property type="evidence" value="ECO:0000318"/>
    <property type="project" value="GO_Central"/>
</dbReference>
<evidence type="ECO:0000313" key="8">
    <source>
        <dbReference type="Proteomes" id="UP000015101"/>
    </source>
</evidence>
<dbReference type="InterPro" id="IPR052612">
    <property type="entry name" value="ANP_Clearance_Receptor"/>
</dbReference>
<dbReference type="GeneID" id="20203529"/>
<dbReference type="KEGG" id="hro:HELRODRAFT_171208"/>
<dbReference type="InterPro" id="IPR001828">
    <property type="entry name" value="ANF_lig-bd_rcpt"/>
</dbReference>
<keyword evidence="8" id="KW-1185">Reference proteome</keyword>
<evidence type="ECO:0000256" key="1">
    <source>
        <dbReference type="ARBA" id="ARBA00004370"/>
    </source>
</evidence>
<dbReference type="Pfam" id="PF01094">
    <property type="entry name" value="ANF_receptor"/>
    <property type="match status" value="1"/>
</dbReference>
<dbReference type="GO" id="GO:0038023">
    <property type="term" value="F:signaling receptor activity"/>
    <property type="evidence" value="ECO:0000318"/>
    <property type="project" value="GO_Central"/>
</dbReference>
<reference evidence="6 8" key="2">
    <citation type="journal article" date="2013" name="Nature">
        <title>Insights into bilaterian evolution from three spiralian genomes.</title>
        <authorList>
            <person name="Simakov O."/>
            <person name="Marletaz F."/>
            <person name="Cho S.J."/>
            <person name="Edsinger-Gonzales E."/>
            <person name="Havlak P."/>
            <person name="Hellsten U."/>
            <person name="Kuo D.H."/>
            <person name="Larsson T."/>
            <person name="Lv J."/>
            <person name="Arendt D."/>
            <person name="Savage R."/>
            <person name="Osoegawa K."/>
            <person name="de Jong P."/>
            <person name="Grimwood J."/>
            <person name="Chapman J.A."/>
            <person name="Shapiro H."/>
            <person name="Aerts A."/>
            <person name="Otillar R.P."/>
            <person name="Terry A.Y."/>
            <person name="Boore J.L."/>
            <person name="Grigoriev I.V."/>
            <person name="Lindberg D.R."/>
            <person name="Seaver E.C."/>
            <person name="Weisblat D.A."/>
            <person name="Putnam N.H."/>
            <person name="Rokhsar D.S."/>
        </authorList>
    </citation>
    <scope>NUCLEOTIDE SEQUENCE</scope>
</reference>
<dbReference type="PANTHER" id="PTHR44755:SF8">
    <property type="entry name" value="RECEPTOR LIGAND BINDING REGION DOMAIN-CONTAINING PROTEIN"/>
    <property type="match status" value="1"/>
</dbReference>
<dbReference type="HOGENOM" id="CLU_1268136_0_0_1"/>
<keyword evidence="3" id="KW-1133">Transmembrane helix</keyword>
<dbReference type="RefSeq" id="XP_009016200.1">
    <property type="nucleotide sequence ID" value="XM_009017952.1"/>
</dbReference>
<name>T1F3Y0_HELRO</name>
<evidence type="ECO:0000313" key="7">
    <source>
        <dbReference type="EnsemblMetazoa" id="HelroP171208"/>
    </source>
</evidence>
<protein>
    <recommendedName>
        <fullName evidence="5">Receptor ligand binding region domain-containing protein</fullName>
    </recommendedName>
</protein>
<keyword evidence="2" id="KW-0812">Transmembrane</keyword>
<comment type="subcellular location">
    <subcellularLocation>
        <location evidence="1">Membrane</location>
    </subcellularLocation>
</comment>
<proteinExistence type="predicted"/>
<reference evidence="8" key="1">
    <citation type="submission" date="2012-12" db="EMBL/GenBank/DDBJ databases">
        <authorList>
            <person name="Hellsten U."/>
            <person name="Grimwood J."/>
            <person name="Chapman J.A."/>
            <person name="Shapiro H."/>
            <person name="Aerts A."/>
            <person name="Otillar R.P."/>
            <person name="Terry A.Y."/>
            <person name="Boore J.L."/>
            <person name="Simakov O."/>
            <person name="Marletaz F."/>
            <person name="Cho S.-J."/>
            <person name="Edsinger-Gonzales E."/>
            <person name="Havlak P."/>
            <person name="Kuo D.-H."/>
            <person name="Larsson T."/>
            <person name="Lv J."/>
            <person name="Arendt D."/>
            <person name="Savage R."/>
            <person name="Osoegawa K."/>
            <person name="de Jong P."/>
            <person name="Lindberg D.R."/>
            <person name="Seaver E.C."/>
            <person name="Weisblat D.A."/>
            <person name="Putnam N.H."/>
            <person name="Grigoriev I.V."/>
            <person name="Rokhsar D.S."/>
        </authorList>
    </citation>
    <scope>NUCLEOTIDE SEQUENCE</scope>
</reference>
<dbReference type="EMBL" id="KB096325">
    <property type="protein sequence ID" value="ESO05567.1"/>
    <property type="molecule type" value="Genomic_DNA"/>
</dbReference>
<dbReference type="InterPro" id="IPR028082">
    <property type="entry name" value="Peripla_BP_I"/>
</dbReference>
<evidence type="ECO:0000313" key="6">
    <source>
        <dbReference type="EMBL" id="ESO05567.1"/>
    </source>
</evidence>
<dbReference type="EnsemblMetazoa" id="HelroT171208">
    <property type="protein sequence ID" value="HelroP171208"/>
    <property type="gene ID" value="HelroG171208"/>
</dbReference>
<evidence type="ECO:0000256" key="2">
    <source>
        <dbReference type="ARBA" id="ARBA00022692"/>
    </source>
</evidence>
<dbReference type="GO" id="GO:0016020">
    <property type="term" value="C:membrane"/>
    <property type="evidence" value="ECO:0007669"/>
    <property type="project" value="UniProtKB-SubCell"/>
</dbReference>
<sequence>MPLVKATITTSSPPLPPRPNNANILVGMLSSSSNISRTMKALDNGYSLAKQEKFYNGIYNATVRVLDTCDGMSSMTETLNLILNDSVDVLFGAHCTANCIATAQAANYWNIPYFPLNCFDPRLDDSTLYLTVIRFFGSLTSFGASFAAYFKRYQWENVAIMIESEADFCNSALNAIQSSLRGDMVTVAEIVQLPADISSLDASIFSKIRRSARSLCKV</sequence>
<dbReference type="PANTHER" id="PTHR44755">
    <property type="entry name" value="NATRIURETIC PEPTIDE RECEPTOR 3-RELATED"/>
    <property type="match status" value="1"/>
</dbReference>